<sequence length="75" mass="8604">MRDIESLSTSKISRPRAKVGTELIRVALISALVSSILRRRIRTWTQKRISYEEDQRACTNPVLQLVITLRTGSTY</sequence>
<organism evidence="1 2">
    <name type="scientific">Quillaja saponaria</name>
    <name type="common">Soap bark tree</name>
    <dbReference type="NCBI Taxonomy" id="32244"/>
    <lineage>
        <taxon>Eukaryota</taxon>
        <taxon>Viridiplantae</taxon>
        <taxon>Streptophyta</taxon>
        <taxon>Embryophyta</taxon>
        <taxon>Tracheophyta</taxon>
        <taxon>Spermatophyta</taxon>
        <taxon>Magnoliopsida</taxon>
        <taxon>eudicotyledons</taxon>
        <taxon>Gunneridae</taxon>
        <taxon>Pentapetalae</taxon>
        <taxon>rosids</taxon>
        <taxon>fabids</taxon>
        <taxon>Fabales</taxon>
        <taxon>Quillajaceae</taxon>
        <taxon>Quillaja</taxon>
    </lineage>
</organism>
<comment type="caution">
    <text evidence="1">The sequence shown here is derived from an EMBL/GenBank/DDBJ whole genome shotgun (WGS) entry which is preliminary data.</text>
</comment>
<keyword evidence="2" id="KW-1185">Reference proteome</keyword>
<evidence type="ECO:0000313" key="2">
    <source>
        <dbReference type="Proteomes" id="UP001163823"/>
    </source>
</evidence>
<dbReference type="KEGG" id="qsa:O6P43_034446"/>
<name>A0AAD7KMF4_QUISA</name>
<dbReference type="AlphaFoldDB" id="A0AAD7KMF4"/>
<accession>A0AAD7KMF4</accession>
<protein>
    <submittedName>
        <fullName evidence="1">Uncharacterized protein</fullName>
    </submittedName>
</protein>
<evidence type="ECO:0000313" key="1">
    <source>
        <dbReference type="EMBL" id="KAJ7942515.1"/>
    </source>
</evidence>
<reference evidence="1" key="1">
    <citation type="journal article" date="2023" name="Science">
        <title>Elucidation of the pathway for biosynthesis of saponin adjuvants from the soapbark tree.</title>
        <authorList>
            <person name="Reed J."/>
            <person name="Orme A."/>
            <person name="El-Demerdash A."/>
            <person name="Owen C."/>
            <person name="Martin L.B.B."/>
            <person name="Misra R.C."/>
            <person name="Kikuchi S."/>
            <person name="Rejzek M."/>
            <person name="Martin A.C."/>
            <person name="Harkess A."/>
            <person name="Leebens-Mack J."/>
            <person name="Louveau T."/>
            <person name="Stephenson M.J."/>
            <person name="Osbourn A."/>
        </authorList>
    </citation>
    <scope>NUCLEOTIDE SEQUENCE</scope>
    <source>
        <strain evidence="1">S10</strain>
    </source>
</reference>
<gene>
    <name evidence="1" type="ORF">O6P43_034446</name>
</gene>
<proteinExistence type="predicted"/>
<dbReference type="EMBL" id="JARAOO010000030">
    <property type="protein sequence ID" value="KAJ7942515.1"/>
    <property type="molecule type" value="Genomic_DNA"/>
</dbReference>
<dbReference type="Proteomes" id="UP001163823">
    <property type="component" value="Unassembled WGS sequence"/>
</dbReference>